<gene>
    <name evidence="3" type="ORF">OXH18_04300</name>
</gene>
<evidence type="ECO:0000313" key="3">
    <source>
        <dbReference type="EMBL" id="WAL61228.1"/>
    </source>
</evidence>
<sequence length="136" mass="15518">MPVGHKDRKIAALLALISTIPPLPSGLHKFYLGQMRWGVVYLLLSWTPVPKIASALEAFWYLFQDPEEFDRYFNSNLQSMDTIDVAAVSAQSVTTVVPAHVNAVAEALRQLEQLRQDGLMSEYEFEQKRRQLLDRL</sequence>
<dbReference type="Proteomes" id="UP001163152">
    <property type="component" value="Chromosome"/>
</dbReference>
<keyword evidence="4" id="KW-1185">Reference proteome</keyword>
<feature type="transmembrane region" description="Helical" evidence="1">
    <location>
        <begin position="39"/>
        <end position="63"/>
    </location>
</feature>
<organism evidence="3 4">
    <name type="scientific">Thermocoleostomius sinensis A174</name>
    <dbReference type="NCBI Taxonomy" id="2016057"/>
    <lineage>
        <taxon>Bacteria</taxon>
        <taxon>Bacillati</taxon>
        <taxon>Cyanobacteriota</taxon>
        <taxon>Cyanophyceae</taxon>
        <taxon>Oculatellales</taxon>
        <taxon>Oculatellaceae</taxon>
        <taxon>Thermocoleostomius</taxon>
    </lineage>
</organism>
<protein>
    <submittedName>
        <fullName evidence="3">SHOCT domain-containing protein</fullName>
    </submittedName>
</protein>
<keyword evidence="1" id="KW-0472">Membrane</keyword>
<evidence type="ECO:0000259" key="2">
    <source>
        <dbReference type="Pfam" id="PF09851"/>
    </source>
</evidence>
<keyword evidence="1" id="KW-1133">Transmembrane helix</keyword>
<keyword evidence="1" id="KW-0812">Transmembrane</keyword>
<dbReference type="EMBL" id="CP113797">
    <property type="protein sequence ID" value="WAL61228.1"/>
    <property type="molecule type" value="Genomic_DNA"/>
</dbReference>
<dbReference type="KEGG" id="tsin:OXH18_04300"/>
<proteinExistence type="predicted"/>
<reference evidence="3" key="1">
    <citation type="submission" date="2022-12" db="EMBL/GenBank/DDBJ databases">
        <title>Polyphasic identification of a Novel Hot-Spring Cyanobacterium Ocullathermofonsia sinensis gen nov. sp. nov. and Genomic Insights on its Adaptations to the Thermal Habitat.</title>
        <authorList>
            <person name="Daroch M."/>
            <person name="Tang J."/>
            <person name="Jiang Y."/>
        </authorList>
    </citation>
    <scope>NUCLEOTIDE SEQUENCE</scope>
    <source>
        <strain evidence="3">PKUAC-SCTA174</strain>
    </source>
</reference>
<evidence type="ECO:0000313" key="4">
    <source>
        <dbReference type="Proteomes" id="UP001163152"/>
    </source>
</evidence>
<dbReference type="Pfam" id="PF09851">
    <property type="entry name" value="SHOCT"/>
    <property type="match status" value="1"/>
</dbReference>
<accession>A0A9E8ZDL0</accession>
<dbReference type="InterPro" id="IPR018649">
    <property type="entry name" value="SHOCT"/>
</dbReference>
<dbReference type="RefSeq" id="WP_268611185.1">
    <property type="nucleotide sequence ID" value="NZ_CP113797.1"/>
</dbReference>
<dbReference type="AlphaFoldDB" id="A0A9E8ZDL0"/>
<name>A0A9E8ZDL0_9CYAN</name>
<evidence type="ECO:0000256" key="1">
    <source>
        <dbReference type="SAM" id="Phobius"/>
    </source>
</evidence>
<feature type="domain" description="SHOCT" evidence="2">
    <location>
        <begin position="106"/>
        <end position="133"/>
    </location>
</feature>